<proteinExistence type="predicted"/>
<feature type="non-terminal residue" evidence="1">
    <location>
        <position position="73"/>
    </location>
</feature>
<evidence type="ECO:0000313" key="1">
    <source>
        <dbReference type="EMBL" id="CAG8773063.1"/>
    </source>
</evidence>
<gene>
    <name evidence="1" type="ORF">ALEPTO_LOCUS14251</name>
</gene>
<organism evidence="1 2">
    <name type="scientific">Ambispora leptoticha</name>
    <dbReference type="NCBI Taxonomy" id="144679"/>
    <lineage>
        <taxon>Eukaryota</taxon>
        <taxon>Fungi</taxon>
        <taxon>Fungi incertae sedis</taxon>
        <taxon>Mucoromycota</taxon>
        <taxon>Glomeromycotina</taxon>
        <taxon>Glomeromycetes</taxon>
        <taxon>Archaeosporales</taxon>
        <taxon>Ambisporaceae</taxon>
        <taxon>Ambispora</taxon>
    </lineage>
</organism>
<keyword evidence="2" id="KW-1185">Reference proteome</keyword>
<sequence length="73" mass="8458">IKRLENKIESYKVASKAINGSTEIQNKISNPNYNFQQGFNAETLNHCLLLKHKCLVDEVKEYNKNNDDTIFKV</sequence>
<feature type="non-terminal residue" evidence="1">
    <location>
        <position position="1"/>
    </location>
</feature>
<dbReference type="EMBL" id="CAJVPS010053761">
    <property type="protein sequence ID" value="CAG8773063.1"/>
    <property type="molecule type" value="Genomic_DNA"/>
</dbReference>
<protein>
    <submittedName>
        <fullName evidence="1">8289_t:CDS:1</fullName>
    </submittedName>
</protein>
<name>A0A9N9NYN8_9GLOM</name>
<comment type="caution">
    <text evidence="1">The sequence shown here is derived from an EMBL/GenBank/DDBJ whole genome shotgun (WGS) entry which is preliminary data.</text>
</comment>
<reference evidence="1" key="1">
    <citation type="submission" date="2021-06" db="EMBL/GenBank/DDBJ databases">
        <authorList>
            <person name="Kallberg Y."/>
            <person name="Tangrot J."/>
            <person name="Rosling A."/>
        </authorList>
    </citation>
    <scope>NUCLEOTIDE SEQUENCE</scope>
    <source>
        <strain evidence="1">FL130A</strain>
    </source>
</reference>
<accession>A0A9N9NYN8</accession>
<dbReference type="AlphaFoldDB" id="A0A9N9NYN8"/>
<evidence type="ECO:0000313" key="2">
    <source>
        <dbReference type="Proteomes" id="UP000789508"/>
    </source>
</evidence>
<dbReference type="Proteomes" id="UP000789508">
    <property type="component" value="Unassembled WGS sequence"/>
</dbReference>